<gene>
    <name evidence="2" type="ORF">LTRI10_LOCUS14088</name>
</gene>
<reference evidence="2 3" key="1">
    <citation type="submission" date="2024-04" db="EMBL/GenBank/DDBJ databases">
        <authorList>
            <person name="Fracassetti M."/>
        </authorList>
    </citation>
    <scope>NUCLEOTIDE SEQUENCE [LARGE SCALE GENOMIC DNA]</scope>
</reference>
<feature type="region of interest" description="Disordered" evidence="1">
    <location>
        <begin position="1"/>
        <end position="85"/>
    </location>
</feature>
<accession>A0AAV2DDW0</accession>
<dbReference type="AlphaFoldDB" id="A0AAV2DDW0"/>
<evidence type="ECO:0000256" key="1">
    <source>
        <dbReference type="SAM" id="MobiDB-lite"/>
    </source>
</evidence>
<dbReference type="Proteomes" id="UP001497516">
    <property type="component" value="Chromosome 2"/>
</dbReference>
<organism evidence="2 3">
    <name type="scientific">Linum trigynum</name>
    <dbReference type="NCBI Taxonomy" id="586398"/>
    <lineage>
        <taxon>Eukaryota</taxon>
        <taxon>Viridiplantae</taxon>
        <taxon>Streptophyta</taxon>
        <taxon>Embryophyta</taxon>
        <taxon>Tracheophyta</taxon>
        <taxon>Spermatophyta</taxon>
        <taxon>Magnoliopsida</taxon>
        <taxon>eudicotyledons</taxon>
        <taxon>Gunneridae</taxon>
        <taxon>Pentapetalae</taxon>
        <taxon>rosids</taxon>
        <taxon>fabids</taxon>
        <taxon>Malpighiales</taxon>
        <taxon>Linaceae</taxon>
        <taxon>Linum</taxon>
    </lineage>
</organism>
<keyword evidence="3" id="KW-1185">Reference proteome</keyword>
<name>A0AAV2DDW0_9ROSI</name>
<feature type="compositionally biased region" description="Low complexity" evidence="1">
    <location>
        <begin position="1"/>
        <end position="12"/>
    </location>
</feature>
<evidence type="ECO:0000313" key="2">
    <source>
        <dbReference type="EMBL" id="CAL1372063.1"/>
    </source>
</evidence>
<dbReference type="EMBL" id="OZ034815">
    <property type="protein sequence ID" value="CAL1372063.1"/>
    <property type="molecule type" value="Genomic_DNA"/>
</dbReference>
<sequence>MAAILPSKKSAPPAKPPEVLSGAKRPAMVSSSLDGKSEREAVQPKKKRALDFDQGVGEVDKEDATGMDTETAKQPMGTNSPGKATKKGAWFDNAAKSFSEVVVGDAWYVADSDSEDVAQQEREEDEILDEETYDPTCPPILLTAAQKIQWRREWRSSLVVQGLGRKVSFVPLSRRLNALWARNGDIQIYDMLNGCDMVRFR</sequence>
<proteinExistence type="predicted"/>
<evidence type="ECO:0000313" key="3">
    <source>
        <dbReference type="Proteomes" id="UP001497516"/>
    </source>
</evidence>
<protein>
    <submittedName>
        <fullName evidence="2">Uncharacterized protein</fullName>
    </submittedName>
</protein>